<dbReference type="EMBL" id="BAABME010016179">
    <property type="protein sequence ID" value="GAA0144819.1"/>
    <property type="molecule type" value="Genomic_DNA"/>
</dbReference>
<feature type="compositionally biased region" description="Acidic residues" evidence="1">
    <location>
        <begin position="1"/>
        <end position="16"/>
    </location>
</feature>
<name>A0AAV3NZP6_LITER</name>
<feature type="region of interest" description="Disordered" evidence="1">
    <location>
        <begin position="1"/>
        <end position="23"/>
    </location>
</feature>
<comment type="caution">
    <text evidence="2">The sequence shown here is derived from an EMBL/GenBank/DDBJ whole genome shotgun (WGS) entry which is preliminary data.</text>
</comment>
<keyword evidence="3" id="KW-1185">Reference proteome</keyword>
<accession>A0AAV3NZP6</accession>
<evidence type="ECO:0000256" key="1">
    <source>
        <dbReference type="SAM" id="MobiDB-lite"/>
    </source>
</evidence>
<protein>
    <submittedName>
        <fullName evidence="2">Uncharacterized protein</fullName>
    </submittedName>
</protein>
<evidence type="ECO:0000313" key="2">
    <source>
        <dbReference type="EMBL" id="GAA0144819.1"/>
    </source>
</evidence>
<evidence type="ECO:0000313" key="3">
    <source>
        <dbReference type="Proteomes" id="UP001454036"/>
    </source>
</evidence>
<gene>
    <name evidence="2" type="ORF">LIER_36012</name>
</gene>
<sequence>MREDDFDYGTDVELENQDTGMESGPCYLEEDEAFEDMGPVLNDIGPLHEGSFEYSDELVGLVKKKRRMWKFALAQGKRRRKIEEVVEISTTTAWRAIKAAGYLMFGNEEQ</sequence>
<reference evidence="2 3" key="1">
    <citation type="submission" date="2024-01" db="EMBL/GenBank/DDBJ databases">
        <title>The complete chloroplast genome sequence of Lithospermum erythrorhizon: insights into the phylogenetic relationship among Boraginaceae species and the maternal lineages of purple gromwells.</title>
        <authorList>
            <person name="Okada T."/>
            <person name="Watanabe K."/>
        </authorList>
    </citation>
    <scope>NUCLEOTIDE SEQUENCE [LARGE SCALE GENOMIC DNA]</scope>
</reference>
<organism evidence="2 3">
    <name type="scientific">Lithospermum erythrorhizon</name>
    <name type="common">Purple gromwell</name>
    <name type="synonym">Lithospermum officinale var. erythrorhizon</name>
    <dbReference type="NCBI Taxonomy" id="34254"/>
    <lineage>
        <taxon>Eukaryota</taxon>
        <taxon>Viridiplantae</taxon>
        <taxon>Streptophyta</taxon>
        <taxon>Embryophyta</taxon>
        <taxon>Tracheophyta</taxon>
        <taxon>Spermatophyta</taxon>
        <taxon>Magnoliopsida</taxon>
        <taxon>eudicotyledons</taxon>
        <taxon>Gunneridae</taxon>
        <taxon>Pentapetalae</taxon>
        <taxon>asterids</taxon>
        <taxon>lamiids</taxon>
        <taxon>Boraginales</taxon>
        <taxon>Boraginaceae</taxon>
        <taxon>Boraginoideae</taxon>
        <taxon>Lithospermeae</taxon>
        <taxon>Lithospermum</taxon>
    </lineage>
</organism>
<dbReference type="AlphaFoldDB" id="A0AAV3NZP6"/>
<proteinExistence type="predicted"/>
<dbReference type="Proteomes" id="UP001454036">
    <property type="component" value="Unassembled WGS sequence"/>
</dbReference>